<dbReference type="SUPFAM" id="SSF47226">
    <property type="entry name" value="Histidine-containing phosphotransfer domain, HPT domain"/>
    <property type="match status" value="1"/>
</dbReference>
<evidence type="ECO:0000259" key="13">
    <source>
        <dbReference type="PROSITE" id="PS50894"/>
    </source>
</evidence>
<dbReference type="PRINTS" id="PR00344">
    <property type="entry name" value="BCTRLSENSOR"/>
</dbReference>
<dbReference type="SUPFAM" id="SSF55874">
    <property type="entry name" value="ATPase domain of HSP90 chaperone/DNA topoisomerase II/histidine kinase"/>
    <property type="match status" value="1"/>
</dbReference>
<evidence type="ECO:0000256" key="2">
    <source>
        <dbReference type="ARBA" id="ARBA00012438"/>
    </source>
</evidence>
<accession>A0A3B0V9F7</accession>
<dbReference type="InterPro" id="IPR003594">
    <property type="entry name" value="HATPase_dom"/>
</dbReference>
<dbReference type="InterPro" id="IPR008207">
    <property type="entry name" value="Sig_transdc_His_kin_Hpt_dom"/>
</dbReference>
<dbReference type="InterPro" id="IPR051315">
    <property type="entry name" value="Bact_Chemotaxis_CheA"/>
</dbReference>
<dbReference type="Pfam" id="PF02518">
    <property type="entry name" value="HATPase_c"/>
    <property type="match status" value="1"/>
</dbReference>
<dbReference type="AlphaFoldDB" id="A0A3B0V9F7"/>
<dbReference type="Pfam" id="PF02895">
    <property type="entry name" value="H-kinase_dim"/>
    <property type="match status" value="1"/>
</dbReference>
<comment type="catalytic activity">
    <reaction evidence="1">
        <text>ATP + protein L-histidine = ADP + protein N-phospho-L-histidine.</text>
        <dbReference type="EC" id="2.7.13.3"/>
    </reaction>
</comment>
<proteinExistence type="predicted"/>
<evidence type="ECO:0000256" key="10">
    <source>
        <dbReference type="ARBA" id="ARBA00023012"/>
    </source>
</evidence>
<dbReference type="InterPro" id="IPR004358">
    <property type="entry name" value="Sig_transdc_His_kin-like_C"/>
</dbReference>
<evidence type="ECO:0000256" key="3">
    <source>
        <dbReference type="ARBA" id="ARBA00021495"/>
    </source>
</evidence>
<name>A0A3B0V9F7_9ZZZZ</name>
<evidence type="ECO:0000256" key="5">
    <source>
        <dbReference type="ARBA" id="ARBA00022553"/>
    </source>
</evidence>
<evidence type="ECO:0000256" key="7">
    <source>
        <dbReference type="ARBA" id="ARBA00022741"/>
    </source>
</evidence>
<keyword evidence="8 14" id="KW-0418">Kinase</keyword>
<dbReference type="CDD" id="cd00088">
    <property type="entry name" value="HPT"/>
    <property type="match status" value="1"/>
</dbReference>
<dbReference type="PANTHER" id="PTHR43395:SF10">
    <property type="entry name" value="CHEMOTAXIS PROTEIN CHEA"/>
    <property type="match status" value="1"/>
</dbReference>
<organism evidence="14">
    <name type="scientific">hydrothermal vent metagenome</name>
    <dbReference type="NCBI Taxonomy" id="652676"/>
    <lineage>
        <taxon>unclassified sequences</taxon>
        <taxon>metagenomes</taxon>
        <taxon>ecological metagenomes</taxon>
    </lineage>
</organism>
<evidence type="ECO:0000313" key="14">
    <source>
        <dbReference type="EMBL" id="VAW28544.1"/>
    </source>
</evidence>
<dbReference type="Pfam" id="PF01584">
    <property type="entry name" value="CheW"/>
    <property type="match status" value="1"/>
</dbReference>
<keyword evidence="4" id="KW-0145">Chemotaxis</keyword>
<evidence type="ECO:0000256" key="6">
    <source>
        <dbReference type="ARBA" id="ARBA00022679"/>
    </source>
</evidence>
<reference evidence="14" key="1">
    <citation type="submission" date="2018-06" db="EMBL/GenBank/DDBJ databases">
        <authorList>
            <person name="Zhirakovskaya E."/>
        </authorList>
    </citation>
    <scope>NUCLEOTIDE SEQUENCE</scope>
</reference>
<dbReference type="SMART" id="SM00260">
    <property type="entry name" value="CheW"/>
    <property type="match status" value="1"/>
</dbReference>
<dbReference type="InterPro" id="IPR004105">
    <property type="entry name" value="CheA-like_dim"/>
</dbReference>
<dbReference type="SUPFAM" id="SSF50341">
    <property type="entry name" value="CheW-like"/>
    <property type="match status" value="1"/>
</dbReference>
<dbReference type="FunFam" id="3.30.565.10:FF:000016">
    <property type="entry name" value="Chemotaxis protein CheA, putative"/>
    <property type="match status" value="1"/>
</dbReference>
<keyword evidence="7" id="KW-0547">Nucleotide-binding</keyword>
<evidence type="ECO:0000259" key="12">
    <source>
        <dbReference type="PROSITE" id="PS50851"/>
    </source>
</evidence>
<dbReference type="SMART" id="SM01231">
    <property type="entry name" value="H-kinase_dim"/>
    <property type="match status" value="1"/>
</dbReference>
<evidence type="ECO:0000256" key="1">
    <source>
        <dbReference type="ARBA" id="ARBA00000085"/>
    </source>
</evidence>
<dbReference type="EC" id="2.7.13.3" evidence="2"/>
<dbReference type="InterPro" id="IPR037006">
    <property type="entry name" value="CheA-like_homodim_sf"/>
</dbReference>
<keyword evidence="10" id="KW-0902">Two-component regulatory system</keyword>
<evidence type="ECO:0000256" key="9">
    <source>
        <dbReference type="ARBA" id="ARBA00022840"/>
    </source>
</evidence>
<dbReference type="GO" id="GO:0005524">
    <property type="term" value="F:ATP binding"/>
    <property type="evidence" value="ECO:0007669"/>
    <property type="project" value="UniProtKB-KW"/>
</dbReference>
<dbReference type="InterPro" id="IPR002545">
    <property type="entry name" value="CheW-lke_dom"/>
</dbReference>
<evidence type="ECO:0000256" key="4">
    <source>
        <dbReference type="ARBA" id="ARBA00022500"/>
    </source>
</evidence>
<dbReference type="PANTHER" id="PTHR43395">
    <property type="entry name" value="SENSOR HISTIDINE KINASE CHEA"/>
    <property type="match status" value="1"/>
</dbReference>
<protein>
    <recommendedName>
        <fullName evidence="3">Chemotaxis protein CheA</fullName>
        <ecNumber evidence="2">2.7.13.3</ecNumber>
    </recommendedName>
</protein>
<dbReference type="InterPro" id="IPR036097">
    <property type="entry name" value="HisK_dim/P_sf"/>
</dbReference>
<evidence type="ECO:0000256" key="8">
    <source>
        <dbReference type="ARBA" id="ARBA00022777"/>
    </source>
</evidence>
<keyword evidence="9" id="KW-0067">ATP-binding</keyword>
<dbReference type="GO" id="GO:0005737">
    <property type="term" value="C:cytoplasm"/>
    <property type="evidence" value="ECO:0007669"/>
    <property type="project" value="InterPro"/>
</dbReference>
<sequence>MKAVYLEEARELLDKLEGALLQLDETPEEKSIIEEVFRIMHTLKGNSSMFGFLNIAEFIHNLETVYDLIRTGKQQVSKELIDVTLASMDHIKQIVEDHELENAANKDRHASLTTQIMAYTGESGEEVVVVAEEPSNNSKETSDGKKTYLIHFKPGKSIVNDGNNPLYLVDELFSLGDCIALPYTDLVSDIKKVDPTECTTGWSIFLASDKSENEIKEVFVFVEANSKITVDVVDESNILNSKQIKETLTNTQLLNKPFDINTLNLSAKQKPVVTIAEEKPKKKSLAEKVKEAAKSKEASEPQIKEKAISSIRVSSDKLDELMNLVSELITTQAALSLHTDKKADSELETITENVEKLSRQLRDISFGMTLVPISNMFGRFQRMIRDISSELGKDIAFITEGGDTELDKSIIESLTDPLMHILRNSLDHGIESNKQRAILGKPEKGTIKLRAYYSGTNVNVEIKDDGKGINAEIIRAKGIEKGVIEEDAVLTEKEIFNLIFHAGFSTAKVVTDVSGRGVGMDVVRRSINALRGEIDIESTVDVGTTLTISLPLTLSIIDGLLVQLGDGSFVIPLAAIDKCYTYRNANDVNKFTGILELDNNQIPFIDLRETFKITAKKGADLAKQIVVVNNGKSQVALICDHIVGEYQAVIKPLGVYFKEQDYISGSTILGDGTIALVFDTNRLIKKYVDTRENVTLS</sequence>
<dbReference type="SMART" id="SM00387">
    <property type="entry name" value="HATPase_c"/>
    <property type="match status" value="1"/>
</dbReference>
<dbReference type="SUPFAM" id="SSF47384">
    <property type="entry name" value="Homodimeric domain of signal transducing histidine kinase"/>
    <property type="match status" value="1"/>
</dbReference>
<dbReference type="SMART" id="SM00073">
    <property type="entry name" value="HPT"/>
    <property type="match status" value="1"/>
</dbReference>
<dbReference type="InterPro" id="IPR036890">
    <property type="entry name" value="HATPase_C_sf"/>
</dbReference>
<feature type="domain" description="HPt" evidence="13">
    <location>
        <begin position="1"/>
        <end position="98"/>
    </location>
</feature>
<gene>
    <name evidence="14" type="ORF">MNBD_BACTEROID06-1249</name>
</gene>
<dbReference type="PROSITE" id="PS50894">
    <property type="entry name" value="HPT"/>
    <property type="match status" value="1"/>
</dbReference>
<dbReference type="InterPro" id="IPR005467">
    <property type="entry name" value="His_kinase_dom"/>
</dbReference>
<feature type="domain" description="Histidine kinase" evidence="11">
    <location>
        <begin position="323"/>
        <end position="554"/>
    </location>
</feature>
<keyword evidence="5" id="KW-0597">Phosphoprotein</keyword>
<dbReference type="Gene3D" id="1.20.120.160">
    <property type="entry name" value="HPT domain"/>
    <property type="match status" value="1"/>
</dbReference>
<dbReference type="Gene3D" id="1.10.287.560">
    <property type="entry name" value="Histidine kinase CheA-like, homodimeric domain"/>
    <property type="match status" value="1"/>
</dbReference>
<dbReference type="GO" id="GO:0006935">
    <property type="term" value="P:chemotaxis"/>
    <property type="evidence" value="ECO:0007669"/>
    <property type="project" value="UniProtKB-KW"/>
</dbReference>
<dbReference type="Gene3D" id="2.30.30.40">
    <property type="entry name" value="SH3 Domains"/>
    <property type="match status" value="1"/>
</dbReference>
<dbReference type="Gene3D" id="3.30.565.10">
    <property type="entry name" value="Histidine kinase-like ATPase, C-terminal domain"/>
    <property type="match status" value="1"/>
</dbReference>
<dbReference type="PROSITE" id="PS50851">
    <property type="entry name" value="CHEW"/>
    <property type="match status" value="1"/>
</dbReference>
<dbReference type="CDD" id="cd16916">
    <property type="entry name" value="HATPase_CheA-like"/>
    <property type="match status" value="1"/>
</dbReference>
<feature type="domain" description="CheW-like" evidence="12">
    <location>
        <begin position="556"/>
        <end position="689"/>
    </location>
</feature>
<evidence type="ECO:0000259" key="11">
    <source>
        <dbReference type="PROSITE" id="PS50109"/>
    </source>
</evidence>
<dbReference type="EMBL" id="UOES01000419">
    <property type="protein sequence ID" value="VAW28544.1"/>
    <property type="molecule type" value="Genomic_DNA"/>
</dbReference>
<dbReference type="InterPro" id="IPR036061">
    <property type="entry name" value="CheW-like_dom_sf"/>
</dbReference>
<keyword evidence="6" id="KW-0808">Transferase</keyword>
<dbReference type="GO" id="GO:0000155">
    <property type="term" value="F:phosphorelay sensor kinase activity"/>
    <property type="evidence" value="ECO:0007669"/>
    <property type="project" value="InterPro"/>
</dbReference>
<dbReference type="Pfam" id="PF01627">
    <property type="entry name" value="Hpt"/>
    <property type="match status" value="1"/>
</dbReference>
<dbReference type="PROSITE" id="PS50109">
    <property type="entry name" value="HIS_KIN"/>
    <property type="match status" value="1"/>
</dbReference>
<dbReference type="InterPro" id="IPR036641">
    <property type="entry name" value="HPT_dom_sf"/>
</dbReference>